<dbReference type="AlphaFoldDB" id="A0A4Y5Z181"/>
<accession>A0A4Y5Z181</accession>
<dbReference type="PANTHER" id="PTHR46796:SF14">
    <property type="entry name" value="TRANSCRIPTIONAL REGULATORY PROTEIN"/>
    <property type="match status" value="1"/>
</dbReference>
<dbReference type="PANTHER" id="PTHR46796">
    <property type="entry name" value="HTH-TYPE TRANSCRIPTIONAL ACTIVATOR RHAS-RELATED"/>
    <property type="match status" value="1"/>
</dbReference>
<evidence type="ECO:0000256" key="2">
    <source>
        <dbReference type="ARBA" id="ARBA00023125"/>
    </source>
</evidence>
<sequence length="298" mass="32469">MSIRIMATGEPGNPVVHRELAWRVPRLQAGRSEPVVASRWVSPAIDGLSAMTPPDAHVVAIFLRPTRGVLHVDGEPLYAGPLPAGTALVTTPRQEITAAFLEPVDTLHLSMHNGFVAAHGIAPGEIATAPALAGMYRDEAIETLARALLATHEAGCMAGCAETLGKPIVARLRHLCTEGARWSGAQRRVSLQNWRLARVSHYVHANLDKPITLADIARAAGLSPMHFAAKFRAATGHKPHDYLQLCRIERAKDLLAEGNRSLIDIAMEVGFRTQAHFTTVFKRFAGRTPHSWRVELRD</sequence>
<dbReference type="InterPro" id="IPR018060">
    <property type="entry name" value="HTH_AraC"/>
</dbReference>
<evidence type="ECO:0000256" key="3">
    <source>
        <dbReference type="ARBA" id="ARBA00023163"/>
    </source>
</evidence>
<dbReference type="Pfam" id="PF12833">
    <property type="entry name" value="HTH_18"/>
    <property type="match status" value="1"/>
</dbReference>
<dbReference type="Gene3D" id="1.10.10.60">
    <property type="entry name" value="Homeodomain-like"/>
    <property type="match status" value="2"/>
</dbReference>
<gene>
    <name evidence="5" type="ORF">FIV34_06120</name>
</gene>
<keyword evidence="6" id="KW-1185">Reference proteome</keyword>
<keyword evidence="3" id="KW-0804">Transcription</keyword>
<protein>
    <submittedName>
        <fullName evidence="5">Helix-turn-helix transcriptional regulator</fullName>
    </submittedName>
</protein>
<keyword evidence="1" id="KW-0805">Transcription regulation</keyword>
<dbReference type="EMBL" id="CP041046">
    <property type="protein sequence ID" value="QDE38807.1"/>
    <property type="molecule type" value="Genomic_DNA"/>
</dbReference>
<evidence type="ECO:0000313" key="5">
    <source>
        <dbReference type="EMBL" id="QDE38807.1"/>
    </source>
</evidence>
<organism evidence="5 6">
    <name type="scientific">Luteibacter pinisoli</name>
    <dbReference type="NCBI Taxonomy" id="2589080"/>
    <lineage>
        <taxon>Bacteria</taxon>
        <taxon>Pseudomonadati</taxon>
        <taxon>Pseudomonadota</taxon>
        <taxon>Gammaproteobacteria</taxon>
        <taxon>Lysobacterales</taxon>
        <taxon>Rhodanobacteraceae</taxon>
        <taxon>Luteibacter</taxon>
    </lineage>
</organism>
<dbReference type="InterPro" id="IPR020449">
    <property type="entry name" value="Tscrpt_reg_AraC-type_HTH"/>
</dbReference>
<evidence type="ECO:0000313" key="6">
    <source>
        <dbReference type="Proteomes" id="UP000316093"/>
    </source>
</evidence>
<dbReference type="InterPro" id="IPR018062">
    <property type="entry name" value="HTH_AraC-typ_CS"/>
</dbReference>
<feature type="domain" description="HTH araC/xylS-type" evidence="4">
    <location>
        <begin position="197"/>
        <end position="295"/>
    </location>
</feature>
<dbReference type="SUPFAM" id="SSF46689">
    <property type="entry name" value="Homeodomain-like"/>
    <property type="match status" value="2"/>
</dbReference>
<dbReference type="PROSITE" id="PS00041">
    <property type="entry name" value="HTH_ARAC_FAMILY_1"/>
    <property type="match status" value="1"/>
</dbReference>
<reference evidence="5 6" key="1">
    <citation type="submission" date="2019-06" db="EMBL/GenBank/DDBJ databases">
        <title>A complete genome sequence for Luteibacter pinisoli MAH-14.</title>
        <authorList>
            <person name="Baltrus D.A."/>
        </authorList>
    </citation>
    <scope>NUCLEOTIDE SEQUENCE [LARGE SCALE GENOMIC DNA]</scope>
    <source>
        <strain evidence="5 6">MAH-14</strain>
    </source>
</reference>
<dbReference type="PRINTS" id="PR00032">
    <property type="entry name" value="HTHARAC"/>
</dbReference>
<name>A0A4Y5Z181_9GAMM</name>
<dbReference type="RefSeq" id="WP_139980684.1">
    <property type="nucleotide sequence ID" value="NZ_CP041046.1"/>
</dbReference>
<proteinExistence type="predicted"/>
<dbReference type="GO" id="GO:0003700">
    <property type="term" value="F:DNA-binding transcription factor activity"/>
    <property type="evidence" value="ECO:0007669"/>
    <property type="project" value="InterPro"/>
</dbReference>
<dbReference type="Proteomes" id="UP000316093">
    <property type="component" value="Chromosome"/>
</dbReference>
<dbReference type="InterPro" id="IPR009057">
    <property type="entry name" value="Homeodomain-like_sf"/>
</dbReference>
<evidence type="ECO:0000256" key="1">
    <source>
        <dbReference type="ARBA" id="ARBA00023015"/>
    </source>
</evidence>
<dbReference type="PROSITE" id="PS01124">
    <property type="entry name" value="HTH_ARAC_FAMILY_2"/>
    <property type="match status" value="1"/>
</dbReference>
<dbReference type="KEGG" id="lpy:FIV34_06120"/>
<evidence type="ECO:0000259" key="4">
    <source>
        <dbReference type="PROSITE" id="PS01124"/>
    </source>
</evidence>
<keyword evidence="2" id="KW-0238">DNA-binding</keyword>
<dbReference type="OrthoDB" id="5740883at2"/>
<dbReference type="GO" id="GO:0043565">
    <property type="term" value="F:sequence-specific DNA binding"/>
    <property type="evidence" value="ECO:0007669"/>
    <property type="project" value="InterPro"/>
</dbReference>
<dbReference type="SMART" id="SM00342">
    <property type="entry name" value="HTH_ARAC"/>
    <property type="match status" value="1"/>
</dbReference>
<dbReference type="InterPro" id="IPR050204">
    <property type="entry name" value="AraC_XylS_family_regulators"/>
</dbReference>